<dbReference type="PANTHER" id="PTHR22872:SF2">
    <property type="entry name" value="INHIBITOR OF BRUTON TYROSINE KINASE"/>
    <property type="match status" value="1"/>
</dbReference>
<feature type="region of interest" description="Disordered" evidence="4">
    <location>
        <begin position="1020"/>
        <end position="1040"/>
    </location>
</feature>
<feature type="domain" description="BTB" evidence="5">
    <location>
        <begin position="759"/>
        <end position="822"/>
    </location>
</feature>
<feature type="region of interest" description="Disordered" evidence="4">
    <location>
        <begin position="1283"/>
        <end position="1341"/>
    </location>
</feature>
<dbReference type="Proteomes" id="UP001212411">
    <property type="component" value="Chromosome 3"/>
</dbReference>
<evidence type="ECO:0000256" key="2">
    <source>
        <dbReference type="PROSITE-ProRule" id="PRU00023"/>
    </source>
</evidence>
<evidence type="ECO:0000313" key="7">
    <source>
        <dbReference type="Proteomes" id="UP001212411"/>
    </source>
</evidence>
<dbReference type="Gene3D" id="2.130.10.30">
    <property type="entry name" value="Regulator of chromosome condensation 1/beta-lactamase-inhibitor protein II"/>
    <property type="match status" value="1"/>
</dbReference>
<dbReference type="SMART" id="SM00225">
    <property type="entry name" value="BTB"/>
    <property type="match status" value="2"/>
</dbReference>
<reference evidence="6 7" key="1">
    <citation type="journal article" date="2023" name="G3 (Bethesda)">
        <title>A high-quality reference genome for the fission yeast Schizosaccharomyces osmophilus.</title>
        <authorList>
            <person name="Jia G.S."/>
            <person name="Zhang W.C."/>
            <person name="Liang Y."/>
            <person name="Liu X.H."/>
            <person name="Rhind N."/>
            <person name="Pidoux A."/>
            <person name="Brysch-Herzberg M."/>
            <person name="Du L.L."/>
        </authorList>
    </citation>
    <scope>NUCLEOTIDE SEQUENCE [LARGE SCALE GENOMIC DNA]</scope>
    <source>
        <strain evidence="6 7">CBS 15793</strain>
    </source>
</reference>
<feature type="repeat" description="RCC1" evidence="3">
    <location>
        <begin position="214"/>
        <end position="263"/>
    </location>
</feature>
<feature type="compositionally biased region" description="Basic and acidic residues" evidence="4">
    <location>
        <begin position="1020"/>
        <end position="1035"/>
    </location>
</feature>
<dbReference type="InterPro" id="IPR002110">
    <property type="entry name" value="Ankyrin_rpt"/>
</dbReference>
<dbReference type="SUPFAM" id="SSF50985">
    <property type="entry name" value="RCC1/BLIP-II"/>
    <property type="match status" value="1"/>
</dbReference>
<feature type="repeat" description="RCC1" evidence="3">
    <location>
        <begin position="321"/>
        <end position="371"/>
    </location>
</feature>
<dbReference type="CDD" id="cd18186">
    <property type="entry name" value="BTB_POZ_ZBTB_KLHL-like"/>
    <property type="match status" value="1"/>
</dbReference>
<keyword evidence="1" id="KW-0677">Repeat</keyword>
<dbReference type="GO" id="GO:0016874">
    <property type="term" value="F:ligase activity"/>
    <property type="evidence" value="ECO:0007669"/>
    <property type="project" value="UniProtKB-KW"/>
</dbReference>
<feature type="repeat" description="ANK" evidence="2">
    <location>
        <begin position="86"/>
        <end position="118"/>
    </location>
</feature>
<evidence type="ECO:0000256" key="4">
    <source>
        <dbReference type="SAM" id="MobiDB-lite"/>
    </source>
</evidence>
<feature type="domain" description="BTB" evidence="5">
    <location>
        <begin position="622"/>
        <end position="700"/>
    </location>
</feature>
<keyword evidence="2" id="KW-0040">ANK repeat</keyword>
<sequence>MSLLLFAYYFCNDIRSFQTLLRQNDIKPREPRKGLSEKSPSTLNVNTKDRYGRTVLHIAAFEKKNNFVRALLQHKNIDVLIQDEESGYTALHRAIYAGNLEAASLLLTKEPSILLKVKDHEGLSPFQLLYRVYSWTHPQNSFPILGNELYSLGNNENSILGFTVSGSQDMAKRVFLYRKQTPNSSAGQLFHPDKIIDIQSSKFHTLVATDEPSPNVYSCGIGAGGRLGFRKDAQYTFTPVSDLPYKVVQISVSQNHSLALTDFGNVYAWGLNTFSALGCNVDSSKKEDFIQVSPKRISAFKDLNIVGVVAGDTYSAAWTHSDLYTWGQNEGQLGHPDDSFIISTPRRVAGITSPVVKATCNSHSLILLLDNNTVLILSNYVQMKVPVAIDIESPLTFTKHPLSLSRFNIRKVEACEDNLAILTEQGEVFVVDLMPLRSIREQKQGSLSTKINSKSSFKITSFWSVLSPENAAIDVAWADSNSLLLCLKNGTCWIRQIRSKKREKASLKQSTKGIYKYSCIENIQMITNVRTNGSGGIFTIRNDYRPPHILFTIPELNDVFTSLLPYRNILHKRNPTLKAAEDEDSPPYYDDDRDPTEDEMRILFFNPGIIVNSYSNYKSSSADVCLRCVNEIFWCHEFLLSARSPVLRQILCTNRNAKKAYLEYRVDEKGEPTLVINDVSALSVAVLLHYLYSDSLLQPWKCDSRLMYLKEELLKLSRILDLPHLHEVLPFTAPRQPVMSLAKDINSLFMNKTAFEHSCDTIVKLEDGELKANSLLLRIHSDFFDSFFLFLDGQVHSKSEYYIVNLPDKSLFHFGLILRHIYGSGDLEILNDIKDYDFYSWLETMTVMLSISDELLFFRLKEICEQSLLRFLNLKTLNDMFELSSCYHADSLYNRCVDYACHNIGYFLEKNRLNEWEAKHLGKVSKRLELALQEQSSHTQPNKVLNKLLFRNAKYLEEKAYELKVLREFLFSGESTEFWDKSPYRIIKENDVAFSQSRPPTVANDLSEQIVGPARITEAETKQEKKDGFARRESPEVLEQSQGLLSFKDKSFTSPGTPITENTNGEPIIKEEGIKSFLNTERKGPWNSTLNIVENAKKPTNRANLRELLDEANGVGQSMPNNEFRGMKGVMKKSQKEKKKELSKQQQPIRKGGVHGSNPELVETAANAWSMRKPTAPPSKKPFNGILREVASNEAPSQIFYKEPKRRISSGSPSSWNTSGKPPSQPSSLPKSGAQTNSLMAIMYEQQEEIEERKKRLANRKPIEEIQQEEEFQKWWEEESRKVQKGLGIKKTEEEANENPSRRRRPKKNDKKNVSSTNESKSQPIDIPPASFKKGKSRVYR</sequence>
<organism evidence="6 7">
    <name type="scientific">Schizosaccharomyces osmophilus</name>
    <dbReference type="NCBI Taxonomy" id="2545709"/>
    <lineage>
        <taxon>Eukaryota</taxon>
        <taxon>Fungi</taxon>
        <taxon>Dikarya</taxon>
        <taxon>Ascomycota</taxon>
        <taxon>Taphrinomycotina</taxon>
        <taxon>Schizosaccharomycetes</taxon>
        <taxon>Schizosaccharomycetales</taxon>
        <taxon>Schizosaccharomycetaceae</taxon>
        <taxon>Schizosaccharomyces</taxon>
    </lineage>
</organism>
<dbReference type="InterPro" id="IPR051625">
    <property type="entry name" value="Signaling_Regulatory_Domain"/>
</dbReference>
<feature type="region of interest" description="Disordered" evidence="4">
    <location>
        <begin position="1257"/>
        <end position="1276"/>
    </location>
</feature>
<dbReference type="SUPFAM" id="SSF54695">
    <property type="entry name" value="POZ domain"/>
    <property type="match status" value="2"/>
</dbReference>
<dbReference type="Gene3D" id="1.25.40.20">
    <property type="entry name" value="Ankyrin repeat-containing domain"/>
    <property type="match status" value="1"/>
</dbReference>
<feature type="repeat" description="RCC1" evidence="3">
    <location>
        <begin position="264"/>
        <end position="321"/>
    </location>
</feature>
<dbReference type="PROSITE" id="PS50012">
    <property type="entry name" value="RCC1_3"/>
    <property type="match status" value="3"/>
</dbReference>
<dbReference type="KEGG" id="som:SOMG_04124"/>
<dbReference type="InterPro" id="IPR011333">
    <property type="entry name" value="SKP1/BTB/POZ_sf"/>
</dbReference>
<dbReference type="Pfam" id="PF00651">
    <property type="entry name" value="BTB"/>
    <property type="match status" value="2"/>
</dbReference>
<evidence type="ECO:0000259" key="5">
    <source>
        <dbReference type="PROSITE" id="PS50097"/>
    </source>
</evidence>
<dbReference type="PANTHER" id="PTHR22872">
    <property type="entry name" value="BTK-BINDING PROTEIN-RELATED"/>
    <property type="match status" value="1"/>
</dbReference>
<dbReference type="RefSeq" id="XP_056039851.1">
    <property type="nucleotide sequence ID" value="XM_056182911.1"/>
</dbReference>
<dbReference type="InterPro" id="IPR036770">
    <property type="entry name" value="Ankyrin_rpt-contain_sf"/>
</dbReference>
<dbReference type="PROSITE" id="PS50297">
    <property type="entry name" value="ANK_REP_REGION"/>
    <property type="match status" value="1"/>
</dbReference>
<dbReference type="InterPro" id="IPR009091">
    <property type="entry name" value="RCC1/BLIP-II"/>
</dbReference>
<evidence type="ECO:0000313" key="6">
    <source>
        <dbReference type="EMBL" id="WBW75608.1"/>
    </source>
</evidence>
<name>A0AAE9WKZ6_9SCHI</name>
<keyword evidence="6" id="KW-0436">Ligase</keyword>
<dbReference type="InterPro" id="IPR000210">
    <property type="entry name" value="BTB/POZ_dom"/>
</dbReference>
<dbReference type="SUPFAM" id="SSF48403">
    <property type="entry name" value="Ankyrin repeat"/>
    <property type="match status" value="1"/>
</dbReference>
<accession>A0AAE9WKZ6</accession>
<dbReference type="GeneID" id="80877600"/>
<dbReference type="EMBL" id="CP115613">
    <property type="protein sequence ID" value="WBW75608.1"/>
    <property type="molecule type" value="Genomic_DNA"/>
</dbReference>
<dbReference type="InterPro" id="IPR000408">
    <property type="entry name" value="Reg_chr_condens"/>
</dbReference>
<feature type="region of interest" description="Disordered" evidence="4">
    <location>
        <begin position="1112"/>
        <end position="1245"/>
    </location>
</feature>
<dbReference type="SMART" id="SM00248">
    <property type="entry name" value="ANK"/>
    <property type="match status" value="2"/>
</dbReference>
<evidence type="ECO:0000256" key="1">
    <source>
        <dbReference type="ARBA" id="ARBA00022737"/>
    </source>
</evidence>
<dbReference type="Pfam" id="PF12796">
    <property type="entry name" value="Ank_2"/>
    <property type="match status" value="1"/>
</dbReference>
<dbReference type="Gene3D" id="3.30.710.10">
    <property type="entry name" value="Potassium Channel Kv1.1, Chain A"/>
    <property type="match status" value="2"/>
</dbReference>
<dbReference type="PROSITE" id="PS50097">
    <property type="entry name" value="BTB"/>
    <property type="match status" value="2"/>
</dbReference>
<feature type="compositionally biased region" description="Low complexity" evidence="4">
    <location>
        <begin position="1209"/>
        <end position="1233"/>
    </location>
</feature>
<keyword evidence="7" id="KW-1185">Reference proteome</keyword>
<protein>
    <submittedName>
        <fullName evidence="6">BTB/POZ family ubiquitin-type ligase substrate adaptor Btb1</fullName>
    </submittedName>
</protein>
<evidence type="ECO:0000256" key="3">
    <source>
        <dbReference type="PROSITE-ProRule" id="PRU00235"/>
    </source>
</evidence>
<proteinExistence type="predicted"/>
<gene>
    <name evidence="6" type="primary">btb1</name>
    <name evidence="6" type="ORF">SOMG_04124</name>
</gene>
<dbReference type="PROSITE" id="PS50088">
    <property type="entry name" value="ANK_REPEAT"/>
    <property type="match status" value="1"/>
</dbReference>
<dbReference type="Pfam" id="PF00415">
    <property type="entry name" value="RCC1"/>
    <property type="match status" value="2"/>
</dbReference>
<feature type="compositionally biased region" description="Polar residues" evidence="4">
    <location>
        <begin position="1314"/>
        <end position="1323"/>
    </location>
</feature>